<dbReference type="InterPro" id="IPR021114">
    <property type="entry name" value="Porin_PorB/PorC"/>
</dbReference>
<organism evidence="2 3">
    <name type="scientific">Corynebacterium jeddahense</name>
    <dbReference type="NCBI Taxonomy" id="1414719"/>
    <lineage>
        <taxon>Bacteria</taxon>
        <taxon>Bacillati</taxon>
        <taxon>Actinomycetota</taxon>
        <taxon>Actinomycetes</taxon>
        <taxon>Mycobacteriales</taxon>
        <taxon>Corynebacteriaceae</taxon>
        <taxon>Corynebacterium</taxon>
    </lineage>
</organism>
<feature type="signal peptide" evidence="1">
    <location>
        <begin position="1"/>
        <end position="27"/>
    </location>
</feature>
<keyword evidence="1" id="KW-0732">Signal</keyword>
<sequence>MRRFASVAAAGLVAAAAIAGPAAPAHAQTQAQAPAQTQAPSLELIKLLNGGVANANCDVLRTSLTATRMVGPDTTRGQLVQNVNAVVGQDAALRIASASTVNTLADRALECGIVKPDPATPLDQFFAMSSQLSSQAGLPDIRTVIGLVR</sequence>
<proteinExistence type="predicted"/>
<evidence type="ECO:0000313" key="3">
    <source>
        <dbReference type="Proteomes" id="UP001218071"/>
    </source>
</evidence>
<reference evidence="2 3" key="1">
    <citation type="submission" date="2020-10" db="EMBL/GenBank/DDBJ databases">
        <title>Complete genome sequence of Corynebacterium jeddahense DSM 45997, type strain of Corynebacterium jeddahense.</title>
        <authorList>
            <person name="Busche T."/>
            <person name="Kalinowski J."/>
            <person name="Ruckert C."/>
        </authorList>
    </citation>
    <scope>NUCLEOTIDE SEQUENCE [LARGE SCALE GENOMIC DNA]</scope>
    <source>
        <strain evidence="2 3">DSM 45997</strain>
    </source>
</reference>
<name>A0ABY7UKZ5_9CORY</name>
<evidence type="ECO:0000313" key="2">
    <source>
        <dbReference type="EMBL" id="WCZ39384.1"/>
    </source>
</evidence>
<dbReference type="Proteomes" id="UP001218071">
    <property type="component" value="Chromosome"/>
</dbReference>
<keyword evidence="3" id="KW-1185">Reference proteome</keyword>
<feature type="chain" id="PRO_5046487394" evidence="1">
    <location>
        <begin position="28"/>
        <end position="149"/>
    </location>
</feature>
<accession>A0ABY7UKZ5</accession>
<dbReference type="EMBL" id="CP063194">
    <property type="protein sequence ID" value="WCZ39384.1"/>
    <property type="molecule type" value="Genomic_DNA"/>
</dbReference>
<protein>
    <submittedName>
        <fullName evidence="2">Alpha helical Porin B</fullName>
    </submittedName>
</protein>
<evidence type="ECO:0000256" key="1">
    <source>
        <dbReference type="SAM" id="SignalP"/>
    </source>
</evidence>
<gene>
    <name evidence="2" type="ORF">CJEDD_08985</name>
</gene>
<dbReference type="Pfam" id="PF11565">
    <property type="entry name" value="PorB"/>
    <property type="match status" value="1"/>
</dbReference>
<dbReference type="RefSeq" id="WP_042408465.1">
    <property type="nucleotide sequence ID" value="NZ_CBYN010000083.1"/>
</dbReference>